<keyword evidence="2" id="KW-1185">Reference proteome</keyword>
<dbReference type="EMBL" id="MPUH01000115">
    <property type="protein sequence ID" value="OMJ89896.1"/>
    <property type="molecule type" value="Genomic_DNA"/>
</dbReference>
<reference evidence="1 2" key="1">
    <citation type="submission" date="2016-11" db="EMBL/GenBank/DDBJ databases">
        <title>The macronuclear genome of Stentor coeruleus: a giant cell with tiny introns.</title>
        <authorList>
            <person name="Slabodnick M."/>
            <person name="Ruby J.G."/>
            <person name="Reiff S.B."/>
            <person name="Swart E.C."/>
            <person name="Gosai S."/>
            <person name="Prabakaran S."/>
            <person name="Witkowska E."/>
            <person name="Larue G.E."/>
            <person name="Fisher S."/>
            <person name="Freeman R.M."/>
            <person name="Gunawardena J."/>
            <person name="Chu W."/>
            <person name="Stover N.A."/>
            <person name="Gregory B.D."/>
            <person name="Nowacki M."/>
            <person name="Derisi J."/>
            <person name="Roy S.W."/>
            <person name="Marshall W.F."/>
            <person name="Sood P."/>
        </authorList>
    </citation>
    <scope>NUCLEOTIDE SEQUENCE [LARGE SCALE GENOMIC DNA]</scope>
    <source>
        <strain evidence="1">WM001</strain>
    </source>
</reference>
<proteinExistence type="predicted"/>
<name>A0A1R2CLQ6_9CILI</name>
<comment type="caution">
    <text evidence="1">The sequence shown here is derived from an EMBL/GenBank/DDBJ whole genome shotgun (WGS) entry which is preliminary data.</text>
</comment>
<accession>A0A1R2CLQ6</accession>
<dbReference type="AlphaFoldDB" id="A0A1R2CLQ6"/>
<evidence type="ECO:0000313" key="1">
    <source>
        <dbReference type="EMBL" id="OMJ89896.1"/>
    </source>
</evidence>
<sequence>MDLYPESQFQAGKSITGLKIPSSIPPPSIIHQKFHITHKSISSLSSYTLTNTINVVNIHRRSSLPKLSNGMSKTPSIISSVLYLKKKSREHEKNRIFKFKGGGFKGTLKKTNRIRSLLPTLRIEAEMPRLKKKQKVEKVIRFRKAEIILTRTASVDSFGGLVYGKKLTPEALCEL</sequence>
<organism evidence="1 2">
    <name type="scientific">Stentor coeruleus</name>
    <dbReference type="NCBI Taxonomy" id="5963"/>
    <lineage>
        <taxon>Eukaryota</taxon>
        <taxon>Sar</taxon>
        <taxon>Alveolata</taxon>
        <taxon>Ciliophora</taxon>
        <taxon>Postciliodesmatophora</taxon>
        <taxon>Heterotrichea</taxon>
        <taxon>Heterotrichida</taxon>
        <taxon>Stentoridae</taxon>
        <taxon>Stentor</taxon>
    </lineage>
</organism>
<protein>
    <submittedName>
        <fullName evidence="1">Uncharacterized protein</fullName>
    </submittedName>
</protein>
<evidence type="ECO:0000313" key="2">
    <source>
        <dbReference type="Proteomes" id="UP000187209"/>
    </source>
</evidence>
<dbReference type="Proteomes" id="UP000187209">
    <property type="component" value="Unassembled WGS sequence"/>
</dbReference>
<gene>
    <name evidence="1" type="ORF">SteCoe_7884</name>
</gene>